<evidence type="ECO:0000256" key="5">
    <source>
        <dbReference type="ARBA" id="ARBA00023015"/>
    </source>
</evidence>
<dbReference type="AlphaFoldDB" id="A0AAQ3S3V5"/>
<feature type="domain" description="SBP-type" evidence="10">
    <location>
        <begin position="163"/>
        <end position="240"/>
    </location>
</feature>
<evidence type="ECO:0000256" key="9">
    <source>
        <dbReference type="PROSITE-ProRule" id="PRU00470"/>
    </source>
</evidence>
<dbReference type="InterPro" id="IPR036893">
    <property type="entry name" value="SBP_sf"/>
</dbReference>
<name>A0AAQ3S3V5_VIGMU</name>
<evidence type="ECO:0000256" key="7">
    <source>
        <dbReference type="ARBA" id="ARBA00023163"/>
    </source>
</evidence>
<evidence type="ECO:0000256" key="1">
    <source>
        <dbReference type="ARBA" id="ARBA00004123"/>
    </source>
</evidence>
<evidence type="ECO:0000256" key="8">
    <source>
        <dbReference type="ARBA" id="ARBA00023242"/>
    </source>
</evidence>
<keyword evidence="8" id="KW-0539">Nucleus</keyword>
<sequence length="333" mass="37353">MNFPDTFTLATTTPTKQETTNNILSYSSSCLQPTISTHITTPPPESYAAAHVHWDPHLTCLHLGKRHYFEDVTIHDVNKYNNNGNNVTTLGKPHVCRVPGGVVISGSRHVGADDGDITLRNPHVYAGDDGAGYFLENNDKRARWCHGGAAGGGRVKTAAVGMVPRCQVEGCHVALVNAKEYHRRHRVCDMHSKAPKVVVLGLEQRFCQQCSRFHVVSEFDESKRSCRRRLAGHNERRRKSSHLSVTRNSRQGCALSLLSFESSDNWSSDADLSTRCSAALLELIAENRAALMTRQQEEHVYVVGQHDDEEEQEFVEIQPESNYFPKHMFFQTQ</sequence>
<dbReference type="GO" id="GO:0005634">
    <property type="term" value="C:nucleus"/>
    <property type="evidence" value="ECO:0007669"/>
    <property type="project" value="UniProtKB-SubCell"/>
</dbReference>
<dbReference type="InterPro" id="IPR044817">
    <property type="entry name" value="SBP-like"/>
</dbReference>
<keyword evidence="3 9" id="KW-0863">Zinc-finger</keyword>
<keyword evidence="12" id="KW-1185">Reference proteome</keyword>
<proteinExistence type="predicted"/>
<evidence type="ECO:0000313" key="11">
    <source>
        <dbReference type="EMBL" id="WVZ16457.1"/>
    </source>
</evidence>
<protein>
    <recommendedName>
        <fullName evidence="10">SBP-type domain-containing protein</fullName>
    </recommendedName>
</protein>
<dbReference type="EMBL" id="CP144698">
    <property type="protein sequence ID" value="WVZ16457.1"/>
    <property type="molecule type" value="Genomic_DNA"/>
</dbReference>
<keyword evidence="4" id="KW-0862">Zinc</keyword>
<dbReference type="Proteomes" id="UP001374535">
    <property type="component" value="Chromosome 3"/>
</dbReference>
<dbReference type="Gene3D" id="4.10.1100.10">
    <property type="entry name" value="Transcription factor, SBP-box domain"/>
    <property type="match status" value="1"/>
</dbReference>
<dbReference type="SUPFAM" id="SSF103612">
    <property type="entry name" value="SBT domain"/>
    <property type="match status" value="1"/>
</dbReference>
<dbReference type="GO" id="GO:0003677">
    <property type="term" value="F:DNA binding"/>
    <property type="evidence" value="ECO:0007669"/>
    <property type="project" value="UniProtKB-KW"/>
</dbReference>
<dbReference type="FunFam" id="4.10.1100.10:FF:000001">
    <property type="entry name" value="Squamosa promoter-binding-like protein 14"/>
    <property type="match status" value="1"/>
</dbReference>
<reference evidence="11 12" key="1">
    <citation type="journal article" date="2023" name="Life. Sci Alliance">
        <title>Evolutionary insights into 3D genome organization and epigenetic landscape of Vigna mungo.</title>
        <authorList>
            <person name="Junaid A."/>
            <person name="Singh B."/>
            <person name="Bhatia S."/>
        </authorList>
    </citation>
    <scope>NUCLEOTIDE SEQUENCE [LARGE SCALE GENOMIC DNA]</scope>
    <source>
        <strain evidence="11">Urdbean</strain>
    </source>
</reference>
<accession>A0AAQ3S3V5</accession>
<organism evidence="11 12">
    <name type="scientific">Vigna mungo</name>
    <name type="common">Black gram</name>
    <name type="synonym">Phaseolus mungo</name>
    <dbReference type="NCBI Taxonomy" id="3915"/>
    <lineage>
        <taxon>Eukaryota</taxon>
        <taxon>Viridiplantae</taxon>
        <taxon>Streptophyta</taxon>
        <taxon>Embryophyta</taxon>
        <taxon>Tracheophyta</taxon>
        <taxon>Spermatophyta</taxon>
        <taxon>Magnoliopsida</taxon>
        <taxon>eudicotyledons</taxon>
        <taxon>Gunneridae</taxon>
        <taxon>Pentapetalae</taxon>
        <taxon>rosids</taxon>
        <taxon>fabids</taxon>
        <taxon>Fabales</taxon>
        <taxon>Fabaceae</taxon>
        <taxon>Papilionoideae</taxon>
        <taxon>50 kb inversion clade</taxon>
        <taxon>NPAAA clade</taxon>
        <taxon>indigoferoid/millettioid clade</taxon>
        <taxon>Phaseoleae</taxon>
        <taxon>Vigna</taxon>
    </lineage>
</organism>
<gene>
    <name evidence="11" type="ORF">V8G54_009439</name>
</gene>
<keyword evidence="7" id="KW-0804">Transcription</keyword>
<dbReference type="PANTHER" id="PTHR31251">
    <property type="entry name" value="SQUAMOSA PROMOTER-BINDING-LIKE PROTEIN 4"/>
    <property type="match status" value="1"/>
</dbReference>
<dbReference type="PANTHER" id="PTHR31251:SF180">
    <property type="entry name" value="SBP-TYPE DOMAIN-CONTAINING PROTEIN"/>
    <property type="match status" value="1"/>
</dbReference>
<evidence type="ECO:0000256" key="6">
    <source>
        <dbReference type="ARBA" id="ARBA00023125"/>
    </source>
</evidence>
<keyword evidence="5" id="KW-0805">Transcription regulation</keyword>
<dbReference type="InterPro" id="IPR004333">
    <property type="entry name" value="SBP_dom"/>
</dbReference>
<evidence type="ECO:0000259" key="10">
    <source>
        <dbReference type="PROSITE" id="PS51141"/>
    </source>
</evidence>
<dbReference type="GO" id="GO:0008270">
    <property type="term" value="F:zinc ion binding"/>
    <property type="evidence" value="ECO:0007669"/>
    <property type="project" value="UniProtKB-KW"/>
</dbReference>
<keyword evidence="2" id="KW-0479">Metal-binding</keyword>
<keyword evidence="6" id="KW-0238">DNA-binding</keyword>
<evidence type="ECO:0000256" key="2">
    <source>
        <dbReference type="ARBA" id="ARBA00022723"/>
    </source>
</evidence>
<dbReference type="Pfam" id="PF03110">
    <property type="entry name" value="SBP"/>
    <property type="match status" value="1"/>
</dbReference>
<evidence type="ECO:0000313" key="12">
    <source>
        <dbReference type="Proteomes" id="UP001374535"/>
    </source>
</evidence>
<evidence type="ECO:0000256" key="4">
    <source>
        <dbReference type="ARBA" id="ARBA00022833"/>
    </source>
</evidence>
<dbReference type="PROSITE" id="PS51141">
    <property type="entry name" value="ZF_SBP"/>
    <property type="match status" value="1"/>
</dbReference>
<comment type="subcellular location">
    <subcellularLocation>
        <location evidence="1">Nucleus</location>
    </subcellularLocation>
</comment>
<evidence type="ECO:0000256" key="3">
    <source>
        <dbReference type="ARBA" id="ARBA00022771"/>
    </source>
</evidence>